<dbReference type="Gene3D" id="3.30.530.20">
    <property type="match status" value="1"/>
</dbReference>
<evidence type="ECO:0000259" key="2">
    <source>
        <dbReference type="Pfam" id="PF08327"/>
    </source>
</evidence>
<reference evidence="4" key="1">
    <citation type="journal article" date="2019" name="Int. J. Syst. Evol. Microbiol.">
        <title>The Global Catalogue of Microorganisms (GCM) 10K type strain sequencing project: providing services to taxonomists for standard genome sequencing and annotation.</title>
        <authorList>
            <consortium name="The Broad Institute Genomics Platform"/>
            <consortium name="The Broad Institute Genome Sequencing Center for Infectious Disease"/>
            <person name="Wu L."/>
            <person name="Ma J."/>
        </authorList>
    </citation>
    <scope>NUCLEOTIDE SEQUENCE [LARGE SCALE GENOMIC DNA]</scope>
    <source>
        <strain evidence="4">CCM 8702</strain>
    </source>
</reference>
<sequence>MLAVIESSGDGYKARFERRLTHPAEQAWTYLTDNEHLKKWFPELQVKNLNLGGTIRFDMQDGTFEELRIVGFKERSVLEYTWGEDRIRFELSPKAYGSRLVLVETMRQVTSHTPKDLAGWHVCLDVIEALMDGRTIESRKDNWEKWFGEYRTLVETRV</sequence>
<comment type="caution">
    <text evidence="3">The sequence shown here is derived from an EMBL/GenBank/DDBJ whole genome shotgun (WGS) entry which is preliminary data.</text>
</comment>
<evidence type="ECO:0000313" key="3">
    <source>
        <dbReference type="EMBL" id="GGH85662.1"/>
    </source>
</evidence>
<dbReference type="InterPro" id="IPR023393">
    <property type="entry name" value="START-like_dom_sf"/>
</dbReference>
<accession>A0ABQ2A5B3</accession>
<keyword evidence="4" id="KW-1185">Reference proteome</keyword>
<organism evidence="3 4">
    <name type="scientific">Saccharibacillus endophyticus</name>
    <dbReference type="NCBI Taxonomy" id="2060666"/>
    <lineage>
        <taxon>Bacteria</taxon>
        <taxon>Bacillati</taxon>
        <taxon>Bacillota</taxon>
        <taxon>Bacilli</taxon>
        <taxon>Bacillales</taxon>
        <taxon>Paenibacillaceae</taxon>
        <taxon>Saccharibacillus</taxon>
    </lineage>
</organism>
<comment type="similarity">
    <text evidence="1">Belongs to the AHA1 family.</text>
</comment>
<evidence type="ECO:0000313" key="4">
    <source>
        <dbReference type="Proteomes" id="UP000605427"/>
    </source>
</evidence>
<gene>
    <name evidence="3" type="ORF">GCM10007362_43610</name>
</gene>
<proteinExistence type="inferred from homology"/>
<dbReference type="RefSeq" id="WP_172246805.1">
    <property type="nucleotide sequence ID" value="NZ_BMDD01000006.1"/>
</dbReference>
<dbReference type="EMBL" id="BMDD01000006">
    <property type="protein sequence ID" value="GGH85662.1"/>
    <property type="molecule type" value="Genomic_DNA"/>
</dbReference>
<evidence type="ECO:0000256" key="1">
    <source>
        <dbReference type="ARBA" id="ARBA00006817"/>
    </source>
</evidence>
<dbReference type="Proteomes" id="UP000605427">
    <property type="component" value="Unassembled WGS sequence"/>
</dbReference>
<dbReference type="SUPFAM" id="SSF55961">
    <property type="entry name" value="Bet v1-like"/>
    <property type="match status" value="1"/>
</dbReference>
<name>A0ABQ2A5B3_9BACL</name>
<dbReference type="Pfam" id="PF08327">
    <property type="entry name" value="AHSA1"/>
    <property type="match status" value="1"/>
</dbReference>
<dbReference type="CDD" id="cd08899">
    <property type="entry name" value="SRPBCC_CalC_Aha1-like_6"/>
    <property type="match status" value="1"/>
</dbReference>
<dbReference type="InterPro" id="IPR013538">
    <property type="entry name" value="ASHA1/2-like_C"/>
</dbReference>
<feature type="domain" description="Activator of Hsp90 ATPase homologue 1/2-like C-terminal" evidence="2">
    <location>
        <begin position="22"/>
        <end position="131"/>
    </location>
</feature>
<protein>
    <recommendedName>
        <fullName evidence="2">Activator of Hsp90 ATPase homologue 1/2-like C-terminal domain-containing protein</fullName>
    </recommendedName>
</protein>